<comment type="similarity">
    <text evidence="2">Belongs to the mitochondrion-specific ribosomal protein mL52 family.</text>
</comment>
<keyword evidence="10" id="KW-1185">Reference proteome</keyword>
<evidence type="ECO:0000313" key="9">
    <source>
        <dbReference type="EMBL" id="CAH0398897.1"/>
    </source>
</evidence>
<evidence type="ECO:0000256" key="5">
    <source>
        <dbReference type="ARBA" id="ARBA00023128"/>
    </source>
</evidence>
<keyword evidence="5" id="KW-0496">Mitochondrion</keyword>
<evidence type="ECO:0000256" key="8">
    <source>
        <dbReference type="ARBA" id="ARBA00035425"/>
    </source>
</evidence>
<dbReference type="Pfam" id="PF18699">
    <property type="entry name" value="MRPL52"/>
    <property type="match status" value="1"/>
</dbReference>
<comment type="subcellular location">
    <subcellularLocation>
        <location evidence="1">Mitochondrion</location>
    </subcellularLocation>
</comment>
<sequence>MSLLLNGTLFKQGNFLCRAFSCSSLVYTKQWRISKGLAVNRNAEGFILDGPDYTFLDGRPTPLLNKQKLRMLKQREFASKIIELSSEIDFAKELYQQKLKSAEKEKQRILDDRLKPKGKALLK</sequence>
<name>A0ABN8ASU4_CHISP</name>
<protein>
    <recommendedName>
        <fullName evidence="7">Large ribosomal subunit protein mL52</fullName>
    </recommendedName>
    <alternativeName>
        <fullName evidence="8">39S ribosomal protein L52, mitochondrial</fullName>
    </alternativeName>
</protein>
<dbReference type="InterPro" id="IPR034596">
    <property type="entry name" value="Ribosomal_mL52"/>
</dbReference>
<keyword evidence="3" id="KW-0809">Transit peptide</keyword>
<keyword evidence="4" id="KW-0689">Ribosomal protein</keyword>
<gene>
    <name evidence="9" type="ORF">CHILSU_LOCUS2023</name>
</gene>
<keyword evidence="6" id="KW-0687">Ribonucleoprotein</keyword>
<accession>A0ABN8ASU4</accession>
<dbReference type="EMBL" id="OU963905">
    <property type="protein sequence ID" value="CAH0398897.1"/>
    <property type="molecule type" value="Genomic_DNA"/>
</dbReference>
<evidence type="ECO:0000256" key="2">
    <source>
        <dbReference type="ARBA" id="ARBA00007232"/>
    </source>
</evidence>
<organism evidence="9 10">
    <name type="scientific">Chilo suppressalis</name>
    <name type="common">Asiatic rice borer moth</name>
    <dbReference type="NCBI Taxonomy" id="168631"/>
    <lineage>
        <taxon>Eukaryota</taxon>
        <taxon>Metazoa</taxon>
        <taxon>Ecdysozoa</taxon>
        <taxon>Arthropoda</taxon>
        <taxon>Hexapoda</taxon>
        <taxon>Insecta</taxon>
        <taxon>Pterygota</taxon>
        <taxon>Neoptera</taxon>
        <taxon>Endopterygota</taxon>
        <taxon>Lepidoptera</taxon>
        <taxon>Glossata</taxon>
        <taxon>Ditrysia</taxon>
        <taxon>Pyraloidea</taxon>
        <taxon>Crambidae</taxon>
        <taxon>Crambinae</taxon>
        <taxon>Chilo</taxon>
    </lineage>
</organism>
<dbReference type="Proteomes" id="UP001153292">
    <property type="component" value="Chromosome 12"/>
</dbReference>
<evidence type="ECO:0000313" key="10">
    <source>
        <dbReference type="Proteomes" id="UP001153292"/>
    </source>
</evidence>
<evidence type="ECO:0000256" key="4">
    <source>
        <dbReference type="ARBA" id="ARBA00022980"/>
    </source>
</evidence>
<evidence type="ECO:0000256" key="7">
    <source>
        <dbReference type="ARBA" id="ARBA00035181"/>
    </source>
</evidence>
<evidence type="ECO:0000256" key="3">
    <source>
        <dbReference type="ARBA" id="ARBA00022946"/>
    </source>
</evidence>
<evidence type="ECO:0000256" key="1">
    <source>
        <dbReference type="ARBA" id="ARBA00004173"/>
    </source>
</evidence>
<dbReference type="PANTHER" id="PTHR34090">
    <property type="entry name" value="39S RIBOSOMAL PROTEIN L52, MITOCHONDRIAL"/>
    <property type="match status" value="1"/>
</dbReference>
<dbReference type="PANTHER" id="PTHR34090:SF1">
    <property type="entry name" value="LARGE RIBOSOMAL SUBUNIT PROTEIN ML52"/>
    <property type="match status" value="1"/>
</dbReference>
<proteinExistence type="inferred from homology"/>
<reference evidence="9" key="1">
    <citation type="submission" date="2021-12" db="EMBL/GenBank/DDBJ databases">
        <authorList>
            <person name="King R."/>
        </authorList>
    </citation>
    <scope>NUCLEOTIDE SEQUENCE</scope>
</reference>
<evidence type="ECO:0000256" key="6">
    <source>
        <dbReference type="ARBA" id="ARBA00023274"/>
    </source>
</evidence>